<dbReference type="Pfam" id="PF01041">
    <property type="entry name" value="DegT_DnrJ_EryC1"/>
    <property type="match status" value="1"/>
</dbReference>
<dbReference type="InterPro" id="IPR015421">
    <property type="entry name" value="PyrdxlP-dep_Trfase_major"/>
</dbReference>
<evidence type="ECO:0000313" key="4">
    <source>
        <dbReference type="Proteomes" id="UP001058860"/>
    </source>
</evidence>
<dbReference type="SUPFAM" id="SSF53383">
    <property type="entry name" value="PLP-dependent transferases"/>
    <property type="match status" value="1"/>
</dbReference>
<keyword evidence="2" id="KW-0663">Pyridoxal phosphate</keyword>
<proteinExistence type="inferred from homology"/>
<dbReference type="InterPro" id="IPR000653">
    <property type="entry name" value="DegT/StrS_aminotransferase"/>
</dbReference>
<dbReference type="Gene3D" id="3.40.640.10">
    <property type="entry name" value="Type I PLP-dependent aspartate aminotransferase-like (Major domain)"/>
    <property type="match status" value="1"/>
</dbReference>
<organism evidence="3 4">
    <name type="scientific">Svornostia abyssi</name>
    <dbReference type="NCBI Taxonomy" id="2898438"/>
    <lineage>
        <taxon>Bacteria</taxon>
        <taxon>Bacillati</taxon>
        <taxon>Actinomycetota</taxon>
        <taxon>Thermoleophilia</taxon>
        <taxon>Solirubrobacterales</taxon>
        <taxon>Baekduiaceae</taxon>
        <taxon>Svornostia</taxon>
    </lineage>
</organism>
<dbReference type="PIRSF" id="PIRSF000390">
    <property type="entry name" value="PLP_StrS"/>
    <property type="match status" value="1"/>
</dbReference>
<sequence length="444" mass="46992">MGPIDALHLDGADLDGLRAEVQAAVGRYADGARTAPAFRPGIDPVPVAGRVLDAADLRALVDASLDGWLTEGRFAEAFVTGLRAATGRAAALLVGSGSQANLLAISGLRSPLLDAPLQAGDEVITPAVGFATTVTPLYQTGLRPVYVDVELDTLNPTTDAVEAAIGPRTRAIVAAHCLGNPFDAPAWAALAAAHDLVLIEDCCDALGSEIAGAPVGTFGVASTYSFYPAHHMTTGEGGAVGADDPTWVRALESLRNWGRDCWCPPGVNDLCGRRFEGRYGELPEGYDHKYVFSQLGFNFKMTDLQAALGTTQLEKLPAFGAARRANFARLDAALRPLEDRLVLPRVLSGADPSWFGYPLTLRDGGAAERRDLQRFLLERKIDSRLVLAGNMTRQPALLGADHRIAGPLPNADRITEASVWVGVAPGLTDPMLDWIAESIGAWLG</sequence>
<dbReference type="Gene3D" id="3.90.1150.10">
    <property type="entry name" value="Aspartate Aminotransferase, domain 1"/>
    <property type="match status" value="1"/>
</dbReference>
<dbReference type="EMBL" id="CP088295">
    <property type="protein sequence ID" value="UUY02781.1"/>
    <property type="molecule type" value="Genomic_DNA"/>
</dbReference>
<dbReference type="Proteomes" id="UP001058860">
    <property type="component" value="Chromosome"/>
</dbReference>
<dbReference type="InterPro" id="IPR015424">
    <property type="entry name" value="PyrdxlP-dep_Trfase"/>
</dbReference>
<dbReference type="RefSeq" id="WP_353863304.1">
    <property type="nucleotide sequence ID" value="NZ_CP088295.1"/>
</dbReference>
<reference evidence="4" key="1">
    <citation type="submission" date="2021-11" db="EMBL/GenBank/DDBJ databases">
        <title>Cultivation dependent microbiological survey of springs from the worlds oldest radium mine currently devoted to the extraction of radon-saturated water.</title>
        <authorList>
            <person name="Kapinusova G."/>
            <person name="Smrhova T."/>
            <person name="Strejcek M."/>
            <person name="Suman J."/>
            <person name="Jani K."/>
            <person name="Pajer P."/>
            <person name="Uhlik O."/>
        </authorList>
    </citation>
    <scope>NUCLEOTIDE SEQUENCE [LARGE SCALE GENOMIC DNA]</scope>
    <source>
        <strain evidence="4">J379</strain>
    </source>
</reference>
<comment type="cofactor">
    <cofactor evidence="1">
        <name>pyridoxal 5'-phosphate</name>
        <dbReference type="ChEBI" id="CHEBI:597326"/>
    </cofactor>
</comment>
<dbReference type="CDD" id="cd00616">
    <property type="entry name" value="AHBA_syn"/>
    <property type="match status" value="1"/>
</dbReference>
<name>A0ABY5PDV2_9ACTN</name>
<evidence type="ECO:0000313" key="3">
    <source>
        <dbReference type="EMBL" id="UUY02781.1"/>
    </source>
</evidence>
<comment type="similarity">
    <text evidence="2">Belongs to the DegT/DnrJ/EryC1 family.</text>
</comment>
<dbReference type="PANTHER" id="PTHR30244">
    <property type="entry name" value="TRANSAMINASE"/>
    <property type="match status" value="1"/>
</dbReference>
<dbReference type="InterPro" id="IPR015422">
    <property type="entry name" value="PyrdxlP-dep_Trfase_small"/>
</dbReference>
<keyword evidence="4" id="KW-1185">Reference proteome</keyword>
<evidence type="ECO:0000256" key="1">
    <source>
        <dbReference type="ARBA" id="ARBA00001933"/>
    </source>
</evidence>
<evidence type="ECO:0000256" key="2">
    <source>
        <dbReference type="RuleBase" id="RU004508"/>
    </source>
</evidence>
<protein>
    <submittedName>
        <fullName evidence="3">Lipopolysaccharide biosynthesis protein RfbH</fullName>
    </submittedName>
</protein>
<dbReference type="NCBIfam" id="NF011936">
    <property type="entry name" value="PRK15407.1"/>
    <property type="match status" value="1"/>
</dbReference>
<dbReference type="PANTHER" id="PTHR30244:SF34">
    <property type="entry name" value="DTDP-4-AMINO-4,6-DIDEOXYGALACTOSE TRANSAMINASE"/>
    <property type="match status" value="1"/>
</dbReference>
<gene>
    <name evidence="3" type="primary">rfbH</name>
    <name evidence="3" type="ORF">LRS13_19140</name>
</gene>
<accession>A0ABY5PDV2</accession>